<accession>A0A4S4LP33</accession>
<sequence length="342" mass="38195">MGNEETTFDITNAKVLLQTDVIIRKSDHLIIVHSDDLRFLEDNRGQHERMGDPARRVRDLVSELDAVVIEPTTWDRGQPVEPSQGTLCEEVCKEPTDTQAQGISTSVIKTRRDGAQKNAHLTDDAADGVHREDIERIVIVEVELELPPLYPIISRCNGNETGDGARAEADDGPLALEAIIAEHPCKPTNAGSGIRDDARLHRTKVGTERRAAVETEPAEPEKDRAENDVARVVRLVRERLCTIPAPLAQVDVDRERDSTRRDMHGLPPARRPPRTKDHPFEFDVQQAIRLYTNVDQMKMKTSVGPSRARSAMAGMRMLPIDGFSKTPFRPKYPSGELSRCRG</sequence>
<organism evidence="2 3">
    <name type="scientific">Bondarzewia mesenterica</name>
    <dbReference type="NCBI Taxonomy" id="1095465"/>
    <lineage>
        <taxon>Eukaryota</taxon>
        <taxon>Fungi</taxon>
        <taxon>Dikarya</taxon>
        <taxon>Basidiomycota</taxon>
        <taxon>Agaricomycotina</taxon>
        <taxon>Agaricomycetes</taxon>
        <taxon>Russulales</taxon>
        <taxon>Bondarzewiaceae</taxon>
        <taxon>Bondarzewia</taxon>
    </lineage>
</organism>
<comment type="caution">
    <text evidence="2">The sequence shown here is derived from an EMBL/GenBank/DDBJ whole genome shotgun (WGS) entry which is preliminary data.</text>
</comment>
<feature type="region of interest" description="Disordered" evidence="1">
    <location>
        <begin position="203"/>
        <end position="225"/>
    </location>
</feature>
<reference evidence="2 3" key="1">
    <citation type="submission" date="2019-02" db="EMBL/GenBank/DDBJ databases">
        <title>Genome sequencing of the rare red list fungi Bondarzewia mesenterica.</title>
        <authorList>
            <person name="Buettner E."/>
            <person name="Kellner H."/>
        </authorList>
    </citation>
    <scope>NUCLEOTIDE SEQUENCE [LARGE SCALE GENOMIC DNA]</scope>
    <source>
        <strain evidence="2 3">DSM 108281</strain>
    </source>
</reference>
<proteinExistence type="predicted"/>
<feature type="region of interest" description="Disordered" evidence="1">
    <location>
        <begin position="322"/>
        <end position="342"/>
    </location>
</feature>
<evidence type="ECO:0000256" key="1">
    <source>
        <dbReference type="SAM" id="MobiDB-lite"/>
    </source>
</evidence>
<feature type="compositionally biased region" description="Basic and acidic residues" evidence="1">
    <location>
        <begin position="254"/>
        <end position="264"/>
    </location>
</feature>
<name>A0A4S4LP33_9AGAM</name>
<dbReference type="AlphaFoldDB" id="A0A4S4LP33"/>
<evidence type="ECO:0000313" key="2">
    <source>
        <dbReference type="EMBL" id="THH13251.1"/>
    </source>
</evidence>
<keyword evidence="3" id="KW-1185">Reference proteome</keyword>
<dbReference type="EMBL" id="SGPL01000373">
    <property type="protein sequence ID" value="THH13251.1"/>
    <property type="molecule type" value="Genomic_DNA"/>
</dbReference>
<gene>
    <name evidence="2" type="ORF">EW146_g6947</name>
</gene>
<dbReference type="Proteomes" id="UP000310158">
    <property type="component" value="Unassembled WGS sequence"/>
</dbReference>
<dbReference type="OrthoDB" id="10686168at2759"/>
<evidence type="ECO:0000313" key="3">
    <source>
        <dbReference type="Proteomes" id="UP000310158"/>
    </source>
</evidence>
<feature type="region of interest" description="Disordered" evidence="1">
    <location>
        <begin position="254"/>
        <end position="278"/>
    </location>
</feature>
<protein>
    <submittedName>
        <fullName evidence="2">Uncharacterized protein</fullName>
    </submittedName>
</protein>